<evidence type="ECO:0000313" key="2">
    <source>
        <dbReference type="EMBL" id="KYF52714.1"/>
    </source>
</evidence>
<dbReference type="EMBL" id="JELY01002391">
    <property type="protein sequence ID" value="KYF52714.1"/>
    <property type="molecule type" value="Genomic_DNA"/>
</dbReference>
<dbReference type="AlphaFoldDB" id="A0A150PAI9"/>
<organism evidence="2 3">
    <name type="scientific">Sorangium cellulosum</name>
    <name type="common">Polyangium cellulosum</name>
    <dbReference type="NCBI Taxonomy" id="56"/>
    <lineage>
        <taxon>Bacteria</taxon>
        <taxon>Pseudomonadati</taxon>
        <taxon>Myxococcota</taxon>
        <taxon>Polyangia</taxon>
        <taxon>Polyangiales</taxon>
        <taxon>Polyangiaceae</taxon>
        <taxon>Sorangium</taxon>
    </lineage>
</organism>
<proteinExistence type="predicted"/>
<feature type="region of interest" description="Disordered" evidence="1">
    <location>
        <begin position="26"/>
        <end position="49"/>
    </location>
</feature>
<name>A0A150PAI9_SORCE</name>
<evidence type="ECO:0000256" key="1">
    <source>
        <dbReference type="SAM" id="MobiDB-lite"/>
    </source>
</evidence>
<protein>
    <submittedName>
        <fullName evidence="2">Uncharacterized protein</fullName>
    </submittedName>
</protein>
<feature type="non-terminal residue" evidence="2">
    <location>
        <position position="1"/>
    </location>
</feature>
<feature type="compositionally biased region" description="Pro residues" evidence="1">
    <location>
        <begin position="26"/>
        <end position="42"/>
    </location>
</feature>
<dbReference type="Proteomes" id="UP000075420">
    <property type="component" value="Unassembled WGS sequence"/>
</dbReference>
<sequence length="78" mass="8452">APLVTDALLVVPGPVVTLELTLLLAPPAPPAPPEPSSPPSPPEHPKRVATPSAIHVVPHSQREERFLFMVHFRKLSSW</sequence>
<comment type="caution">
    <text evidence="2">The sequence shown here is derived from an EMBL/GenBank/DDBJ whole genome shotgun (WGS) entry which is preliminary data.</text>
</comment>
<gene>
    <name evidence="2" type="ORF">BE08_13115</name>
</gene>
<accession>A0A150PAI9</accession>
<evidence type="ECO:0000313" key="3">
    <source>
        <dbReference type="Proteomes" id="UP000075420"/>
    </source>
</evidence>
<reference evidence="2 3" key="1">
    <citation type="submission" date="2014-02" db="EMBL/GenBank/DDBJ databases">
        <title>The small core and large imbalanced accessory genome model reveals a collaborative survival strategy of Sorangium cellulosum strains in nature.</title>
        <authorList>
            <person name="Han K."/>
            <person name="Peng R."/>
            <person name="Blom J."/>
            <person name="Li Y.-Z."/>
        </authorList>
    </citation>
    <scope>NUCLEOTIDE SEQUENCE [LARGE SCALE GENOMIC DNA]</scope>
    <source>
        <strain evidence="2 3">So0157-25</strain>
    </source>
</reference>